<dbReference type="InterPro" id="IPR011330">
    <property type="entry name" value="Glyco_hydro/deAcase_b/a-brl"/>
</dbReference>
<dbReference type="SMART" id="SM00872">
    <property type="entry name" value="Alpha-mann_mid"/>
    <property type="match status" value="1"/>
</dbReference>
<keyword evidence="6 9" id="KW-0326">Glycosidase</keyword>
<dbReference type="InterPro" id="IPR011013">
    <property type="entry name" value="Gal_mutarotase_sf_dom"/>
</dbReference>
<dbReference type="SUPFAM" id="SSF74650">
    <property type="entry name" value="Galactose mutarotase-like"/>
    <property type="match status" value="1"/>
</dbReference>
<dbReference type="Gene3D" id="1.20.1270.50">
    <property type="entry name" value="Glycoside hydrolase family 38, central domain"/>
    <property type="match status" value="1"/>
</dbReference>
<dbReference type="Pfam" id="PF09261">
    <property type="entry name" value="Alpha-mann_mid"/>
    <property type="match status" value="1"/>
</dbReference>
<dbReference type="Proteomes" id="UP001565368">
    <property type="component" value="Unassembled WGS sequence"/>
</dbReference>
<dbReference type="Pfam" id="PF01074">
    <property type="entry name" value="Glyco_hydro_38N"/>
    <property type="match status" value="1"/>
</dbReference>
<evidence type="ECO:0000256" key="6">
    <source>
        <dbReference type="ARBA" id="ARBA00023295"/>
    </source>
</evidence>
<dbReference type="RefSeq" id="XP_069209837.1">
    <property type="nucleotide sequence ID" value="XM_069352419.1"/>
</dbReference>
<evidence type="ECO:0000256" key="1">
    <source>
        <dbReference type="ARBA" id="ARBA00000365"/>
    </source>
</evidence>
<comment type="similarity">
    <text evidence="2">Belongs to the glycosyl hydrolase 38 family.</text>
</comment>
<dbReference type="InterPro" id="IPR041147">
    <property type="entry name" value="GH38_C"/>
</dbReference>
<dbReference type="InterPro" id="IPR027291">
    <property type="entry name" value="Glyco_hydro_38_N_sf"/>
</dbReference>
<dbReference type="Gene3D" id="2.70.98.30">
    <property type="entry name" value="Golgi alpha-mannosidase II, domain 4"/>
    <property type="match status" value="1"/>
</dbReference>
<dbReference type="Pfam" id="PF17677">
    <property type="entry name" value="Glyco_hydro38C2"/>
    <property type="match status" value="1"/>
</dbReference>
<accession>A0ABR3Q699</accession>
<comment type="catalytic activity">
    <reaction evidence="1">
        <text>Hydrolysis of terminal, non-reducing alpha-D-mannose residues in alpha-D-mannosides.</text>
        <dbReference type="EC" id="3.2.1.24"/>
    </reaction>
</comment>
<dbReference type="EC" id="3.2.1.24" evidence="3"/>
<dbReference type="EMBL" id="JBBXJM010000003">
    <property type="protein sequence ID" value="KAL1409893.1"/>
    <property type="molecule type" value="Genomic_DNA"/>
</dbReference>
<dbReference type="PANTHER" id="PTHR46017">
    <property type="entry name" value="ALPHA-MANNOSIDASE 2C1"/>
    <property type="match status" value="1"/>
</dbReference>
<keyword evidence="5 9" id="KW-0378">Hydrolase</keyword>
<dbReference type="SUPFAM" id="SSF88713">
    <property type="entry name" value="Glycoside hydrolase/deacetylase"/>
    <property type="match status" value="1"/>
</dbReference>
<gene>
    <name evidence="9" type="primary">AMS1_2</name>
    <name evidence="9" type="ORF">Q8F55_003892</name>
</gene>
<dbReference type="SUPFAM" id="SSF88688">
    <property type="entry name" value="Families 57/38 glycoside transferase middle domain"/>
    <property type="match status" value="1"/>
</dbReference>
<dbReference type="GeneID" id="95984935"/>
<dbReference type="InterPro" id="IPR000602">
    <property type="entry name" value="Glyco_hydro_38_N"/>
</dbReference>
<evidence type="ECO:0000313" key="10">
    <source>
        <dbReference type="Proteomes" id="UP001565368"/>
    </source>
</evidence>
<feature type="region of interest" description="Disordered" evidence="7">
    <location>
        <begin position="1"/>
        <end position="21"/>
    </location>
</feature>
<evidence type="ECO:0000313" key="9">
    <source>
        <dbReference type="EMBL" id="KAL1409893.1"/>
    </source>
</evidence>
<proteinExistence type="inferred from homology"/>
<dbReference type="InterPro" id="IPR015341">
    <property type="entry name" value="Glyco_hydro_38_cen"/>
</dbReference>
<dbReference type="Pfam" id="PF07748">
    <property type="entry name" value="Glyco_hydro_38C"/>
    <property type="match status" value="1"/>
</dbReference>
<dbReference type="InterPro" id="IPR011682">
    <property type="entry name" value="Glyco_hydro_38_C"/>
</dbReference>
<keyword evidence="10" id="KW-1185">Reference proteome</keyword>
<dbReference type="GO" id="GO:0004559">
    <property type="term" value="F:alpha-mannosidase activity"/>
    <property type="evidence" value="ECO:0007669"/>
    <property type="project" value="UniProtKB-EC"/>
</dbReference>
<dbReference type="InterPro" id="IPR054723">
    <property type="entry name" value="Ams1-like_N"/>
</dbReference>
<organism evidence="9 10">
    <name type="scientific">Vanrija albida</name>
    <dbReference type="NCBI Taxonomy" id="181172"/>
    <lineage>
        <taxon>Eukaryota</taxon>
        <taxon>Fungi</taxon>
        <taxon>Dikarya</taxon>
        <taxon>Basidiomycota</taxon>
        <taxon>Agaricomycotina</taxon>
        <taxon>Tremellomycetes</taxon>
        <taxon>Trichosporonales</taxon>
        <taxon>Trichosporonaceae</taxon>
        <taxon>Vanrija</taxon>
    </lineage>
</organism>
<evidence type="ECO:0000256" key="5">
    <source>
        <dbReference type="ARBA" id="ARBA00022801"/>
    </source>
</evidence>
<name>A0ABR3Q699_9TREE</name>
<keyword evidence="4" id="KW-0479">Metal-binding</keyword>
<protein>
    <recommendedName>
        <fullName evidence="3">alpha-mannosidase</fullName>
        <ecNumber evidence="3">3.2.1.24</ecNumber>
    </recommendedName>
</protein>
<dbReference type="Pfam" id="PF22907">
    <property type="entry name" value="Ams1-like_1st"/>
    <property type="match status" value="1"/>
</dbReference>
<evidence type="ECO:0000256" key="3">
    <source>
        <dbReference type="ARBA" id="ARBA00012752"/>
    </source>
</evidence>
<evidence type="ECO:0000259" key="8">
    <source>
        <dbReference type="SMART" id="SM00872"/>
    </source>
</evidence>
<feature type="domain" description="Glycoside hydrolase family 38 central" evidence="8">
    <location>
        <begin position="566"/>
        <end position="645"/>
    </location>
</feature>
<sequence>MGSHGHSDRGGAQAHSKLGEYPQLNNDARYKHLNSTRGRLDQFVGGHFADYNLSALHFHARLDDEKHVKLEVWSAPGLTKPTFEEAKRAQYKPAKKGESFGPSWTNHWFKVTIHIPKEFEKYERVQFEFDCSGEAMVWDTKGNPYHGLTGGFGVDRRVEFIIPEEHRKAGVGHYYVEASCNGMFGQNGENPPDPNRYYRLNSADLAVPNQDAWRLMWDHDALRQVYQQLPGDSSLGNRAKWSANEIMNVFRQGDLSSVADARKAAEKVFGSDWEKEIQKESESAGKQQGTLWGIGHCHIDTAWLWPFSVTQQKSARSWSTQCDLIDRYPEHRFSATQAQQFKWTEQLYPSLFERIKTKVAEGTFQPLGSTWVEMDTNMPSGEALARQFLYGQRFYESRFGFRSKTFVLPDTFGYASQLPQISRLAGSANFFTQKLSWNADNAFPHTTFNWVGLDGSQVLTHMTPVNNYNSQCNIDDIRRGVTNHKNLEVTSHALLLFGNGDGGGGPTPPMLEKLRRARALGKVNDAGGQLPLVKMGGSFEEFYDAVRKETNNGTLLPIWRGELYFELHRATYTSHGSIKKGNRKSEILLREAEYAATLASIYDPKYKYPKDRIDAAWEDVLLCQFHDVLPGSSIAMVYVDAEAKYAQIRKDITKVINEAYEVLYKGTRPLEPNETVSGKASLVAINTIPGYPRQEVVKVPLSAHSSVRAHSAQVSKDGHGYVLVESTADSAVCVPKGLYADIKPVSVKKLAADSFTISNASLTIKISDGRISSIVDTAAEKELLFEGQTAGFVIFEDHPNYWDAWDVDAFHLEKPQHLKFSSVSIKENGPLRGSINATVKYGKSTIDVEIALDAVPASLKPDARSLIRFDAKADWHEKHMFLKFELPLDIHSDVATYDTQFGSLTRPTHRNTSWDAAKFEVCGHKFADLSEYGYGVALINDCKYGYGTEGSTVRLSLLRGPTMPDADTDMGSHTFSFAIYPHLGTYTESDVSAVAIAFNAPPRVRLGTATSAVAAVSPPFSVTGAPNVFLETVKRGEDDVHSAGKEQTVILRLWEQFGGHAKAKLNISGLSVSKAEIVNILEDHVSEASVSVNSAEDKSTIVLPFRGYEIKTVRLTLAPGAAVKTRRSPSEGWIKL</sequence>
<dbReference type="PANTHER" id="PTHR46017:SF1">
    <property type="entry name" value="ALPHA-MANNOSIDASE 2C1"/>
    <property type="match status" value="1"/>
</dbReference>
<evidence type="ECO:0000256" key="4">
    <source>
        <dbReference type="ARBA" id="ARBA00022723"/>
    </source>
</evidence>
<reference evidence="9 10" key="1">
    <citation type="submission" date="2023-08" db="EMBL/GenBank/DDBJ databases">
        <title>Annotated Genome Sequence of Vanrija albida AlHP1.</title>
        <authorList>
            <person name="Herzog R."/>
        </authorList>
    </citation>
    <scope>NUCLEOTIDE SEQUENCE [LARGE SCALE GENOMIC DNA]</scope>
    <source>
        <strain evidence="9 10">AlHP1</strain>
    </source>
</reference>
<dbReference type="InterPro" id="IPR028995">
    <property type="entry name" value="Glyco_hydro_57/38_cen_sf"/>
</dbReference>
<evidence type="ECO:0000256" key="2">
    <source>
        <dbReference type="ARBA" id="ARBA00009792"/>
    </source>
</evidence>
<dbReference type="InterPro" id="IPR037094">
    <property type="entry name" value="Glyco_hydro_38_cen_sf"/>
</dbReference>
<evidence type="ECO:0000256" key="7">
    <source>
        <dbReference type="SAM" id="MobiDB-lite"/>
    </source>
</evidence>
<dbReference type="Gene3D" id="3.20.110.10">
    <property type="entry name" value="Glycoside hydrolase 38, N terminal domain"/>
    <property type="match status" value="1"/>
</dbReference>
<comment type="caution">
    <text evidence="9">The sequence shown here is derived from an EMBL/GenBank/DDBJ whole genome shotgun (WGS) entry which is preliminary data.</text>
</comment>